<sequence length="118" mass="12366">MKPSIRRLLATGFVIAALGLSGCGDASIGASTYEEEDSSAAEPGPVAETDAALYVMKTEQNGVEAQIDTYSAYDLTLTKAQDGSFPLNGVNTDYSNNHQGAVVPKRLGRLPARIAGFL</sequence>
<accession>A0A2V3DNP1</accession>
<dbReference type="EMBL" id="QHLZ01000017">
    <property type="protein sequence ID" value="PXA64026.1"/>
    <property type="molecule type" value="Genomic_DNA"/>
</dbReference>
<name>A0A2V3DNP1_9MICC</name>
<keyword evidence="2" id="KW-1185">Reference proteome</keyword>
<dbReference type="Proteomes" id="UP000246303">
    <property type="component" value="Unassembled WGS sequence"/>
</dbReference>
<organism evidence="1 2">
    <name type="scientific">Arthrobacter psychrochitiniphilus</name>
    <dbReference type="NCBI Taxonomy" id="291045"/>
    <lineage>
        <taxon>Bacteria</taxon>
        <taxon>Bacillati</taxon>
        <taxon>Actinomycetota</taxon>
        <taxon>Actinomycetes</taxon>
        <taxon>Micrococcales</taxon>
        <taxon>Micrococcaceae</taxon>
        <taxon>Arthrobacter</taxon>
    </lineage>
</organism>
<dbReference type="RefSeq" id="WP_110107823.1">
    <property type="nucleotide sequence ID" value="NZ_JBHMEU010000021.1"/>
</dbReference>
<dbReference type="PROSITE" id="PS51257">
    <property type="entry name" value="PROKAR_LIPOPROTEIN"/>
    <property type="match status" value="1"/>
</dbReference>
<protein>
    <submittedName>
        <fullName evidence="1">Uncharacterized protein</fullName>
    </submittedName>
</protein>
<evidence type="ECO:0000313" key="2">
    <source>
        <dbReference type="Proteomes" id="UP000246303"/>
    </source>
</evidence>
<dbReference type="AlphaFoldDB" id="A0A2V3DNP1"/>
<comment type="caution">
    <text evidence="1">The sequence shown here is derived from an EMBL/GenBank/DDBJ whole genome shotgun (WGS) entry which is preliminary data.</text>
</comment>
<reference evidence="1 2" key="1">
    <citation type="submission" date="2018-05" db="EMBL/GenBank/DDBJ databases">
        <title>Genetic diversity of glacier-inhabiting Cryobacterium bacteria in China and description of Cryobacterium mengkeensis sp. nov. and Arthrobacter glacialis sp. nov.</title>
        <authorList>
            <person name="Liu Q."/>
            <person name="Xin Y.-H."/>
        </authorList>
    </citation>
    <scope>NUCLEOTIDE SEQUENCE [LARGE SCALE GENOMIC DNA]</scope>
    <source>
        <strain evidence="1 2">GP3</strain>
    </source>
</reference>
<evidence type="ECO:0000313" key="1">
    <source>
        <dbReference type="EMBL" id="PXA64026.1"/>
    </source>
</evidence>
<proteinExistence type="predicted"/>
<gene>
    <name evidence="1" type="ORF">CVS29_17390</name>
</gene>